<feature type="region of interest" description="Disordered" evidence="1">
    <location>
        <begin position="190"/>
        <end position="212"/>
    </location>
</feature>
<dbReference type="InParanoid" id="A0A0D0DXA7"/>
<dbReference type="OrthoDB" id="2552978at2759"/>
<name>A0A0D0DXA7_9AGAM</name>
<feature type="region of interest" description="Disordered" evidence="1">
    <location>
        <begin position="266"/>
        <end position="348"/>
    </location>
</feature>
<feature type="region of interest" description="Disordered" evidence="1">
    <location>
        <begin position="134"/>
        <end position="157"/>
    </location>
</feature>
<keyword evidence="3" id="KW-1185">Reference proteome</keyword>
<evidence type="ECO:0000313" key="2">
    <source>
        <dbReference type="EMBL" id="KIL00174.1"/>
    </source>
</evidence>
<accession>A0A0D0DXA7</accession>
<organism evidence="2 3">
    <name type="scientific">Paxillus rubicundulus Ve08.2h10</name>
    <dbReference type="NCBI Taxonomy" id="930991"/>
    <lineage>
        <taxon>Eukaryota</taxon>
        <taxon>Fungi</taxon>
        <taxon>Dikarya</taxon>
        <taxon>Basidiomycota</taxon>
        <taxon>Agaricomycotina</taxon>
        <taxon>Agaricomycetes</taxon>
        <taxon>Agaricomycetidae</taxon>
        <taxon>Boletales</taxon>
        <taxon>Paxilineae</taxon>
        <taxon>Paxillaceae</taxon>
        <taxon>Paxillus</taxon>
    </lineage>
</organism>
<reference evidence="2 3" key="1">
    <citation type="submission" date="2014-04" db="EMBL/GenBank/DDBJ databases">
        <authorList>
            <consortium name="DOE Joint Genome Institute"/>
            <person name="Kuo A."/>
            <person name="Kohler A."/>
            <person name="Jargeat P."/>
            <person name="Nagy L.G."/>
            <person name="Floudas D."/>
            <person name="Copeland A."/>
            <person name="Barry K.W."/>
            <person name="Cichocki N."/>
            <person name="Veneault-Fourrey C."/>
            <person name="LaButti K."/>
            <person name="Lindquist E.A."/>
            <person name="Lipzen A."/>
            <person name="Lundell T."/>
            <person name="Morin E."/>
            <person name="Murat C."/>
            <person name="Sun H."/>
            <person name="Tunlid A."/>
            <person name="Henrissat B."/>
            <person name="Grigoriev I.V."/>
            <person name="Hibbett D.S."/>
            <person name="Martin F."/>
            <person name="Nordberg H.P."/>
            <person name="Cantor M.N."/>
            <person name="Hua S.X."/>
        </authorList>
    </citation>
    <scope>NUCLEOTIDE SEQUENCE [LARGE SCALE GENOMIC DNA]</scope>
    <source>
        <strain evidence="2 3">Ve08.2h10</strain>
    </source>
</reference>
<gene>
    <name evidence="2" type="ORF">PAXRUDRAFT_331592</name>
</gene>
<protein>
    <submittedName>
        <fullName evidence="2">Uncharacterized protein</fullName>
    </submittedName>
</protein>
<dbReference type="EMBL" id="KN824840">
    <property type="protein sequence ID" value="KIL00174.1"/>
    <property type="molecule type" value="Genomic_DNA"/>
</dbReference>
<feature type="compositionally biased region" description="Acidic residues" evidence="1">
    <location>
        <begin position="193"/>
        <end position="210"/>
    </location>
</feature>
<dbReference type="AlphaFoldDB" id="A0A0D0DXA7"/>
<evidence type="ECO:0000256" key="1">
    <source>
        <dbReference type="SAM" id="MobiDB-lite"/>
    </source>
</evidence>
<dbReference type="HOGENOM" id="CLU_055486_0_0_1"/>
<sequence>MHKRKYRKLAPDGWEQPDLGSYSTITHVQPVSSTRGGNVDVPPAFDPTLYIQAHEADIIRGPQGVAAAHSLECSEAFTTDEPKLRPGLIRWGAPERPLTLDTDAGSYDAHELKQSPLWVDRYDVRLLLESLPEPDAEHSQVRPISPSGWSDLPSDSEDTFFFSPDEVEDYRRKKRRRLIDRGREERLKALAAEEGEEGSDPWGGSDEEPDETQRDLIRRTASHIISSPNPAQLEMRILANHGVDKRFAFLRGRWSRAWRMEKERVRQQRAEEDEAKEARTSLGGLVAYGDSDNGSEESADKTAAEETAGASISQGPCDEEALKGARRARAREWAARRRAEQTSRQDQV</sequence>
<dbReference type="STRING" id="930991.A0A0D0DXA7"/>
<evidence type="ECO:0000313" key="3">
    <source>
        <dbReference type="Proteomes" id="UP000054538"/>
    </source>
</evidence>
<dbReference type="Proteomes" id="UP000054538">
    <property type="component" value="Unassembled WGS sequence"/>
</dbReference>
<reference evidence="3" key="2">
    <citation type="submission" date="2015-01" db="EMBL/GenBank/DDBJ databases">
        <title>Evolutionary Origins and Diversification of the Mycorrhizal Mutualists.</title>
        <authorList>
            <consortium name="DOE Joint Genome Institute"/>
            <consortium name="Mycorrhizal Genomics Consortium"/>
            <person name="Kohler A."/>
            <person name="Kuo A."/>
            <person name="Nagy L.G."/>
            <person name="Floudas D."/>
            <person name="Copeland A."/>
            <person name="Barry K.W."/>
            <person name="Cichocki N."/>
            <person name="Veneault-Fourrey C."/>
            <person name="LaButti K."/>
            <person name="Lindquist E.A."/>
            <person name="Lipzen A."/>
            <person name="Lundell T."/>
            <person name="Morin E."/>
            <person name="Murat C."/>
            <person name="Riley R."/>
            <person name="Ohm R."/>
            <person name="Sun H."/>
            <person name="Tunlid A."/>
            <person name="Henrissat B."/>
            <person name="Grigoriev I.V."/>
            <person name="Hibbett D.S."/>
            <person name="Martin F."/>
        </authorList>
    </citation>
    <scope>NUCLEOTIDE SEQUENCE [LARGE SCALE GENOMIC DNA]</scope>
    <source>
        <strain evidence="3">Ve08.2h10</strain>
    </source>
</reference>
<proteinExistence type="predicted"/>
<feature type="compositionally biased region" description="Basic and acidic residues" evidence="1">
    <location>
        <begin position="330"/>
        <end position="348"/>
    </location>
</feature>